<dbReference type="SUPFAM" id="SSF51261">
    <property type="entry name" value="Duplicated hybrid motif"/>
    <property type="match status" value="1"/>
</dbReference>
<accession>A0ABW2Z7T5</accession>
<proteinExistence type="predicted"/>
<gene>
    <name evidence="4" type="ORF">ACFQZW_06570</name>
</gene>
<organism evidence="4 5">
    <name type="scientific">Lutibacter aestuarii</name>
    <dbReference type="NCBI Taxonomy" id="861111"/>
    <lineage>
        <taxon>Bacteria</taxon>
        <taxon>Pseudomonadati</taxon>
        <taxon>Bacteroidota</taxon>
        <taxon>Flavobacteriia</taxon>
        <taxon>Flavobacteriales</taxon>
        <taxon>Flavobacteriaceae</taxon>
        <taxon>Lutibacter</taxon>
    </lineage>
</organism>
<evidence type="ECO:0000313" key="4">
    <source>
        <dbReference type="EMBL" id="MFD0761742.1"/>
    </source>
</evidence>
<dbReference type="InterPro" id="IPR011055">
    <property type="entry name" value="Dup_hybrid_motif"/>
</dbReference>
<dbReference type="Proteomes" id="UP001597032">
    <property type="component" value="Unassembled WGS sequence"/>
</dbReference>
<dbReference type="GO" id="GO:0016787">
    <property type="term" value="F:hydrolase activity"/>
    <property type="evidence" value="ECO:0007669"/>
    <property type="project" value="UniProtKB-KW"/>
</dbReference>
<protein>
    <submittedName>
        <fullName evidence="4">M23 family metallopeptidase</fullName>
        <ecNumber evidence="4">3.4.24.-</ecNumber>
    </submittedName>
</protein>
<keyword evidence="1" id="KW-0732">Signal</keyword>
<dbReference type="PANTHER" id="PTHR21666">
    <property type="entry name" value="PEPTIDASE-RELATED"/>
    <property type="match status" value="1"/>
</dbReference>
<evidence type="ECO:0000256" key="1">
    <source>
        <dbReference type="ARBA" id="ARBA00022729"/>
    </source>
</evidence>
<evidence type="ECO:0000259" key="3">
    <source>
        <dbReference type="Pfam" id="PF01551"/>
    </source>
</evidence>
<keyword evidence="2" id="KW-0812">Transmembrane</keyword>
<dbReference type="Pfam" id="PF01551">
    <property type="entry name" value="Peptidase_M23"/>
    <property type="match status" value="1"/>
</dbReference>
<dbReference type="CDD" id="cd12797">
    <property type="entry name" value="M23_peptidase"/>
    <property type="match status" value="1"/>
</dbReference>
<keyword evidence="2" id="KW-0472">Membrane</keyword>
<dbReference type="EC" id="3.4.24.-" evidence="4"/>
<reference evidence="5" key="1">
    <citation type="journal article" date="2019" name="Int. J. Syst. Evol. Microbiol.">
        <title>The Global Catalogue of Microorganisms (GCM) 10K type strain sequencing project: providing services to taxonomists for standard genome sequencing and annotation.</title>
        <authorList>
            <consortium name="The Broad Institute Genomics Platform"/>
            <consortium name="The Broad Institute Genome Sequencing Center for Infectious Disease"/>
            <person name="Wu L."/>
            <person name="Ma J."/>
        </authorList>
    </citation>
    <scope>NUCLEOTIDE SEQUENCE [LARGE SCALE GENOMIC DNA]</scope>
    <source>
        <strain evidence="5">CCUG 60022</strain>
    </source>
</reference>
<dbReference type="RefSeq" id="WP_298265306.1">
    <property type="nucleotide sequence ID" value="NZ_JBHTIC010000006.1"/>
</dbReference>
<evidence type="ECO:0000256" key="2">
    <source>
        <dbReference type="SAM" id="Phobius"/>
    </source>
</evidence>
<evidence type="ECO:0000313" key="5">
    <source>
        <dbReference type="Proteomes" id="UP001597032"/>
    </source>
</evidence>
<name>A0ABW2Z7T5_9FLAO</name>
<dbReference type="PANTHER" id="PTHR21666:SF289">
    <property type="entry name" value="L-ALA--D-GLU ENDOPEPTIDASE"/>
    <property type="match status" value="1"/>
</dbReference>
<comment type="caution">
    <text evidence="4">The sequence shown here is derived from an EMBL/GenBank/DDBJ whole genome shotgun (WGS) entry which is preliminary data.</text>
</comment>
<keyword evidence="5" id="KW-1185">Reference proteome</keyword>
<keyword evidence="4" id="KW-0378">Hydrolase</keyword>
<feature type="transmembrane region" description="Helical" evidence="2">
    <location>
        <begin position="42"/>
        <end position="63"/>
    </location>
</feature>
<keyword evidence="2" id="KW-1133">Transmembrane helix</keyword>
<dbReference type="InterPro" id="IPR050570">
    <property type="entry name" value="Cell_wall_metabolism_enzyme"/>
</dbReference>
<dbReference type="EMBL" id="JBHTIC010000006">
    <property type="protein sequence ID" value="MFD0761742.1"/>
    <property type="molecule type" value="Genomic_DNA"/>
</dbReference>
<dbReference type="Gene3D" id="2.70.70.10">
    <property type="entry name" value="Glucose Permease (Domain IIA)"/>
    <property type="match status" value="1"/>
</dbReference>
<sequence>MTKKPKNKGKFRQKLINKYRLVILNENTFEEKLTFKLNRLNVFIFGSLFSIILIVATIFLIAFTPLREYIPGYSSTKLKKEATQLVYKVDSLEQVLEVNNVYIKKVKELLTGEVSEVLFDKDSALQVIQYDKDTMNLEPSEVDLEFRQEIERADRYSIFNEATKDADIVFFAPVVGTLTEGYNAKLKHFAVDIAVEMGTPVKTVADGTVIFAEWTAQTGHVIIVEHIQGFISIYKHNTSLHKQQGDLVVSGEVIASAGDTGELSTGPHLHFELWNEGYPVNPINYIDFE</sequence>
<dbReference type="InterPro" id="IPR016047">
    <property type="entry name" value="M23ase_b-sheet_dom"/>
</dbReference>
<feature type="domain" description="M23ase beta-sheet core" evidence="3">
    <location>
        <begin position="187"/>
        <end position="282"/>
    </location>
</feature>